<evidence type="ECO:0008006" key="3">
    <source>
        <dbReference type="Google" id="ProtNLM"/>
    </source>
</evidence>
<comment type="caution">
    <text evidence="1">The sequence shown here is derived from an EMBL/GenBank/DDBJ whole genome shotgun (WGS) entry which is preliminary data.</text>
</comment>
<gene>
    <name evidence="1" type="ORF">KAM382_19990</name>
</gene>
<accession>A0ABD0B8A0</accession>
<dbReference type="PANTHER" id="PTHR38767:SF1">
    <property type="entry name" value="DNA POLYMERASE III SUBUNIT CHI"/>
    <property type="match status" value="1"/>
</dbReference>
<dbReference type="InterPro" id="IPR007459">
    <property type="entry name" value="DNA_pol3_chi"/>
</dbReference>
<organism evidence="1 2">
    <name type="scientific">Aeromonas caviae</name>
    <name type="common">Aeromonas punctata</name>
    <dbReference type="NCBI Taxonomy" id="648"/>
    <lineage>
        <taxon>Bacteria</taxon>
        <taxon>Pseudomonadati</taxon>
        <taxon>Pseudomonadota</taxon>
        <taxon>Gammaproteobacteria</taxon>
        <taxon>Aeromonadales</taxon>
        <taxon>Aeromonadaceae</taxon>
        <taxon>Aeromonas</taxon>
    </lineage>
</organism>
<name>A0ABD0B8A0_AERCA</name>
<evidence type="ECO:0000313" key="1">
    <source>
        <dbReference type="EMBL" id="GJB91938.1"/>
    </source>
</evidence>
<dbReference type="SUPFAM" id="SSF102400">
    <property type="entry name" value="DNA polymerase III chi subunit"/>
    <property type="match status" value="1"/>
</dbReference>
<dbReference type="InterPro" id="IPR036768">
    <property type="entry name" value="PolIII_chi_sf"/>
</dbReference>
<protein>
    <recommendedName>
        <fullName evidence="3">DNA polymerase III subunit chi</fullName>
    </recommendedName>
</protein>
<dbReference type="EMBL" id="BPOP01000017">
    <property type="protein sequence ID" value="GJB91938.1"/>
    <property type="molecule type" value="Genomic_DNA"/>
</dbReference>
<dbReference type="AlphaFoldDB" id="A0ABD0B8A0"/>
<evidence type="ECO:0000313" key="2">
    <source>
        <dbReference type="Proteomes" id="UP000737420"/>
    </source>
</evidence>
<dbReference type="PANTHER" id="PTHR38767">
    <property type="entry name" value="DNA POLYMERASE III SUBUNIT CHI"/>
    <property type="match status" value="1"/>
</dbReference>
<proteinExistence type="predicted"/>
<sequence length="208" mass="23441">MIPFPIDSMSDAQGITLYHKEEATLFLVSLRESGEIRARHSTPKTANRCPSQPNGTNLMSQVTFYLMSEPDDGQASAVERLACQLAADGWSAGHLYLFCDDEAQALRLDELLWQLPPDRFVPHQLQGESGQAPVEIGHQPPRRRYACLINLARQTPLFAGHFAQVVDFVPTDETQKQRARERYKLYRQAGHTLEMRDQPVATQDPAQP</sequence>
<reference evidence="1 2" key="1">
    <citation type="submission" date="2021-07" db="EMBL/GenBank/DDBJ databases">
        <title>Draft genome sequence of carbapenem-resistant Aeromonas spp. in Japan.</title>
        <authorList>
            <person name="Maehana S."/>
            <person name="Suzuki M."/>
            <person name="Kitasato H."/>
        </authorList>
    </citation>
    <scope>NUCLEOTIDE SEQUENCE [LARGE SCALE GENOMIC DNA]</scope>
    <source>
        <strain evidence="1 2">KAM382</strain>
    </source>
</reference>
<dbReference type="Proteomes" id="UP000737420">
    <property type="component" value="Unassembled WGS sequence"/>
</dbReference>
<dbReference type="Gene3D" id="3.40.50.10110">
    <property type="entry name" value="DNA polymerase III subunit chi"/>
    <property type="match status" value="1"/>
</dbReference>
<dbReference type="Pfam" id="PF04364">
    <property type="entry name" value="DNA_pol3_chi"/>
    <property type="match status" value="1"/>
</dbReference>